<proteinExistence type="predicted"/>
<reference evidence="1" key="2">
    <citation type="submission" date="2025-08" db="UniProtKB">
        <authorList>
            <consortium name="EnsemblFungi"/>
        </authorList>
    </citation>
    <scope>IDENTIFICATION</scope>
    <source>
        <strain evidence="1">4287 / CBS 123668 / FGSC 9935 / NRRL 34936</strain>
    </source>
</reference>
<reference evidence="2" key="1">
    <citation type="journal article" date="2012" name="Mol. Plant Microbe Interact.">
        <title>A highly conserved effector in Fusarium oxysporum is required for full virulence on Arabidopsis.</title>
        <authorList>
            <person name="Thatcher L.F."/>
            <person name="Gardiner D.M."/>
            <person name="Kazan K."/>
            <person name="Manners J."/>
        </authorList>
    </citation>
    <scope>NUCLEOTIDE SEQUENCE [LARGE SCALE GENOMIC DNA]</scope>
    <source>
        <strain evidence="2">Fo5176</strain>
    </source>
</reference>
<evidence type="ECO:0000313" key="2">
    <source>
        <dbReference type="Proteomes" id="UP000002489"/>
    </source>
</evidence>
<organism evidence="1 2">
    <name type="scientific">Fusarium oxysporum (strain Fo5176)</name>
    <name type="common">Fusarium vascular wilt</name>
    <dbReference type="NCBI Taxonomy" id="660025"/>
    <lineage>
        <taxon>Eukaryota</taxon>
        <taxon>Fungi</taxon>
        <taxon>Dikarya</taxon>
        <taxon>Ascomycota</taxon>
        <taxon>Pezizomycotina</taxon>
        <taxon>Sordariomycetes</taxon>
        <taxon>Hypocreomycetidae</taxon>
        <taxon>Hypocreales</taxon>
        <taxon>Nectriaceae</taxon>
        <taxon>Fusarium</taxon>
        <taxon>Fusarium oxysporum species complex</taxon>
    </lineage>
</organism>
<dbReference type="AlphaFoldDB" id="A0A0D2XD56"/>
<sequence length="105" mass="12080">MFSTKYMRTETLRTRCNIVSQDGDHIQYLFPALGRISENATDNLQTIQLLVPRPLRHSAQRYIGSNVPRLISGIDIVNRHHPVAEELLSQNYWSKYSSNIRVNGP</sequence>
<accession>A0A0D2XD56</accession>
<dbReference type="EnsemblFungi" id="FOXG_01831T0">
    <property type="protein sequence ID" value="FOXG_01831P0"/>
    <property type="gene ID" value="FOXG_01831"/>
</dbReference>
<evidence type="ECO:0000313" key="1">
    <source>
        <dbReference type="EnsemblFungi" id="FOXG_01831P0"/>
    </source>
</evidence>
<protein>
    <submittedName>
        <fullName evidence="1">Uncharacterized protein</fullName>
    </submittedName>
</protein>
<dbReference type="Proteomes" id="UP000002489">
    <property type="component" value="Unassembled WGS sequence"/>
</dbReference>
<name>A0A0D2XD56_FUSOF</name>